<name>A0A4P9X8U9_9FUNG</name>
<feature type="transmembrane region" description="Helical" evidence="1">
    <location>
        <begin position="203"/>
        <end position="221"/>
    </location>
</feature>
<proteinExistence type="predicted"/>
<gene>
    <name evidence="2" type="ORF">CXG81DRAFT_18573</name>
</gene>
<keyword evidence="1" id="KW-0812">Transmembrane</keyword>
<keyword evidence="3" id="KW-1185">Reference proteome</keyword>
<feature type="transmembrane region" description="Helical" evidence="1">
    <location>
        <begin position="228"/>
        <end position="250"/>
    </location>
</feature>
<dbReference type="EMBL" id="ML014164">
    <property type="protein sequence ID" value="RKP01695.1"/>
    <property type="molecule type" value="Genomic_DNA"/>
</dbReference>
<dbReference type="AlphaFoldDB" id="A0A4P9X8U9"/>
<keyword evidence="1" id="KW-1133">Transmembrane helix</keyword>
<sequence>MHLAALSAGLALVAAGGLPLTVLADASAAPRSLAAPALLATPPPAPAHVFAPDPSMVFLAQTGPEAAASMAAFAEMVSAHVARDPTVRAHFATMQDHPSLAHLDGGARRAALQAAHTQLTSPATCRIALEAVRDSVTDVATRKGGTSSWPMPATLSPAQCLAARERTLELSQQRVSQHFARPAMHLLQSNREVLKEFTIKQTLLVEASFFVVIIGSILTWTSLFTTHALATSGVLAVLAILIFFFIGWLAQWNPNDGTLY</sequence>
<organism evidence="2 3">
    <name type="scientific">Caulochytrium protostelioides</name>
    <dbReference type="NCBI Taxonomy" id="1555241"/>
    <lineage>
        <taxon>Eukaryota</taxon>
        <taxon>Fungi</taxon>
        <taxon>Fungi incertae sedis</taxon>
        <taxon>Chytridiomycota</taxon>
        <taxon>Chytridiomycota incertae sedis</taxon>
        <taxon>Chytridiomycetes</taxon>
        <taxon>Caulochytriales</taxon>
        <taxon>Caulochytriaceae</taxon>
        <taxon>Caulochytrium</taxon>
    </lineage>
</organism>
<evidence type="ECO:0000313" key="3">
    <source>
        <dbReference type="Proteomes" id="UP000274922"/>
    </source>
</evidence>
<dbReference type="Proteomes" id="UP000274922">
    <property type="component" value="Unassembled WGS sequence"/>
</dbReference>
<evidence type="ECO:0000256" key="1">
    <source>
        <dbReference type="SAM" id="Phobius"/>
    </source>
</evidence>
<reference evidence="3" key="1">
    <citation type="journal article" date="2018" name="Nat. Microbiol.">
        <title>Leveraging single-cell genomics to expand the fungal tree of life.</title>
        <authorList>
            <person name="Ahrendt S.R."/>
            <person name="Quandt C.A."/>
            <person name="Ciobanu D."/>
            <person name="Clum A."/>
            <person name="Salamov A."/>
            <person name="Andreopoulos B."/>
            <person name="Cheng J.F."/>
            <person name="Woyke T."/>
            <person name="Pelin A."/>
            <person name="Henrissat B."/>
            <person name="Reynolds N.K."/>
            <person name="Benny G.L."/>
            <person name="Smith M.E."/>
            <person name="James T.Y."/>
            <person name="Grigoriev I.V."/>
        </authorList>
    </citation>
    <scope>NUCLEOTIDE SEQUENCE [LARGE SCALE GENOMIC DNA]</scope>
    <source>
        <strain evidence="3">ATCC 52028</strain>
    </source>
</reference>
<accession>A0A4P9X8U9</accession>
<keyword evidence="1" id="KW-0472">Membrane</keyword>
<evidence type="ECO:0000313" key="2">
    <source>
        <dbReference type="EMBL" id="RKP01695.1"/>
    </source>
</evidence>
<protein>
    <submittedName>
        <fullName evidence="2">Uncharacterized protein</fullName>
    </submittedName>
</protein>